<feature type="compositionally biased region" description="Polar residues" evidence="1">
    <location>
        <begin position="12"/>
        <end position="24"/>
    </location>
</feature>
<feature type="compositionally biased region" description="Polar residues" evidence="1">
    <location>
        <begin position="87"/>
        <end position="105"/>
    </location>
</feature>
<evidence type="ECO:0000313" key="3">
    <source>
        <dbReference type="Proteomes" id="UP000799440"/>
    </source>
</evidence>
<organism evidence="2 3">
    <name type="scientific">Sporormia fimetaria CBS 119925</name>
    <dbReference type="NCBI Taxonomy" id="1340428"/>
    <lineage>
        <taxon>Eukaryota</taxon>
        <taxon>Fungi</taxon>
        <taxon>Dikarya</taxon>
        <taxon>Ascomycota</taxon>
        <taxon>Pezizomycotina</taxon>
        <taxon>Dothideomycetes</taxon>
        <taxon>Pleosporomycetidae</taxon>
        <taxon>Pleosporales</taxon>
        <taxon>Sporormiaceae</taxon>
        <taxon>Sporormia</taxon>
    </lineage>
</organism>
<feature type="compositionally biased region" description="Basic residues" evidence="1">
    <location>
        <begin position="1"/>
        <end position="11"/>
    </location>
</feature>
<dbReference type="Proteomes" id="UP000799440">
    <property type="component" value="Unassembled WGS sequence"/>
</dbReference>
<evidence type="ECO:0000256" key="1">
    <source>
        <dbReference type="SAM" id="MobiDB-lite"/>
    </source>
</evidence>
<reference evidence="2" key="1">
    <citation type="journal article" date="2020" name="Stud. Mycol.">
        <title>101 Dothideomycetes genomes: a test case for predicting lifestyles and emergence of pathogens.</title>
        <authorList>
            <person name="Haridas S."/>
            <person name="Albert R."/>
            <person name="Binder M."/>
            <person name="Bloem J."/>
            <person name="Labutti K."/>
            <person name="Salamov A."/>
            <person name="Andreopoulos B."/>
            <person name="Baker S."/>
            <person name="Barry K."/>
            <person name="Bills G."/>
            <person name="Bluhm B."/>
            <person name="Cannon C."/>
            <person name="Castanera R."/>
            <person name="Culley D."/>
            <person name="Daum C."/>
            <person name="Ezra D."/>
            <person name="Gonzalez J."/>
            <person name="Henrissat B."/>
            <person name="Kuo A."/>
            <person name="Liang C."/>
            <person name="Lipzen A."/>
            <person name="Lutzoni F."/>
            <person name="Magnuson J."/>
            <person name="Mondo S."/>
            <person name="Nolan M."/>
            <person name="Ohm R."/>
            <person name="Pangilinan J."/>
            <person name="Park H.-J."/>
            <person name="Ramirez L."/>
            <person name="Alfaro M."/>
            <person name="Sun H."/>
            <person name="Tritt A."/>
            <person name="Yoshinaga Y."/>
            <person name="Zwiers L.-H."/>
            <person name="Turgeon B."/>
            <person name="Goodwin S."/>
            <person name="Spatafora J."/>
            <person name="Crous P."/>
            <person name="Grigoriev I."/>
        </authorList>
    </citation>
    <scope>NUCLEOTIDE SEQUENCE</scope>
    <source>
        <strain evidence="2">CBS 119925</strain>
    </source>
</reference>
<feature type="compositionally biased region" description="Basic and acidic residues" evidence="1">
    <location>
        <begin position="189"/>
        <end position="205"/>
    </location>
</feature>
<evidence type="ECO:0000313" key="2">
    <source>
        <dbReference type="EMBL" id="KAF2745083.1"/>
    </source>
</evidence>
<keyword evidence="3" id="KW-1185">Reference proteome</keyword>
<feature type="compositionally biased region" description="Basic and acidic residues" evidence="1">
    <location>
        <begin position="163"/>
        <end position="177"/>
    </location>
</feature>
<feature type="region of interest" description="Disordered" evidence="1">
    <location>
        <begin position="1"/>
        <end position="205"/>
    </location>
</feature>
<protein>
    <submittedName>
        <fullName evidence="2">Uncharacterized protein</fullName>
    </submittedName>
</protein>
<dbReference type="EMBL" id="MU006584">
    <property type="protein sequence ID" value="KAF2745083.1"/>
    <property type="molecule type" value="Genomic_DNA"/>
</dbReference>
<dbReference type="AlphaFoldDB" id="A0A6A6V4U5"/>
<dbReference type="OrthoDB" id="4160836at2759"/>
<gene>
    <name evidence="2" type="ORF">M011DRAFT_407262</name>
</gene>
<sequence length="544" mass="60917">MDEPARKRRRTASPNANGQTTSPLKQRPRRPSFASPTKASLARFNPNLLPRKPSAPEAFLTRGKQARAFILAAQANNSSEGPRAAEQNVQTSAGAEEGQASTTKIGMQPSGESWALHDAEEEEELPMEPGSQDLEHDIPRRGILFSSPSKRPPRRATRGGSSKADDLEQTSKEHANEEGAVDVEGVQGLEKDRRGIPDPELESKKREKEKLLRELEQLKADISQSVETIDKLNESSGEAYTDQMERDNLISFINKICDADHAIEEEPKPSLSNLLCSFLPYTALPVHPPKVEDFQKENVASHDPVDLPNPLPYLQMFTSLHFTPRLTLLRTPDSDLTSGRLHQKLSVDIEGPQKLFASFMETTVDPETLQVIDLRIIRLSNWAEGELGRFIRKKAKQNELGCVTWAMDSYWTLATKRAAFWDRCETTFSRLIPGRTSDDTENLIPSRTKTSANMTRKDLLWNLRRSTFVLQDKHAVLKLSWRISFDWTGEAESSVYVEPAYPSAWADADTAGSLKKIPRTFSSLVDRGGVFEATRVMVALLFPE</sequence>
<proteinExistence type="predicted"/>
<name>A0A6A6V4U5_9PLEO</name>
<accession>A0A6A6V4U5</accession>